<comment type="caution">
    <text evidence="2">The sequence shown here is derived from an EMBL/GenBank/DDBJ whole genome shotgun (WGS) entry which is preliminary data.</text>
</comment>
<dbReference type="Pfam" id="PF13450">
    <property type="entry name" value="NAD_binding_8"/>
    <property type="match status" value="1"/>
</dbReference>
<evidence type="ECO:0000259" key="1">
    <source>
        <dbReference type="Pfam" id="PF01593"/>
    </source>
</evidence>
<evidence type="ECO:0000313" key="3">
    <source>
        <dbReference type="Proteomes" id="UP000078397"/>
    </source>
</evidence>
<protein>
    <submittedName>
        <fullName evidence="2">Monooxygenase</fullName>
    </submittedName>
</protein>
<dbReference type="RefSeq" id="XP_018143309.1">
    <property type="nucleotide sequence ID" value="XM_018286608.1"/>
</dbReference>
<dbReference type="GO" id="GO:0004497">
    <property type="term" value="F:monooxygenase activity"/>
    <property type="evidence" value="ECO:0007669"/>
    <property type="project" value="UniProtKB-KW"/>
</dbReference>
<proteinExistence type="predicted"/>
<dbReference type="EMBL" id="LSBJ02000004">
    <property type="protein sequence ID" value="OAQ66222.1"/>
    <property type="molecule type" value="Genomic_DNA"/>
</dbReference>
<dbReference type="AlphaFoldDB" id="A0A179FKW3"/>
<dbReference type="PANTHER" id="PTHR42923:SF42">
    <property type="entry name" value="AMINE OXIDASE DOMAIN-CONTAINING PROTEIN"/>
    <property type="match status" value="1"/>
</dbReference>
<dbReference type="STRING" id="1380566.A0A179FKW3"/>
<keyword evidence="2" id="KW-0503">Monooxygenase</keyword>
<gene>
    <name evidence="2" type="ORF">VFPPC_07803</name>
</gene>
<dbReference type="Pfam" id="PF01593">
    <property type="entry name" value="Amino_oxidase"/>
    <property type="match status" value="1"/>
</dbReference>
<reference evidence="2 3" key="1">
    <citation type="journal article" date="2016" name="PLoS Pathog.">
        <title>Biosynthesis of antibiotic leucinostatins in bio-control fungus Purpureocillium lilacinum and their inhibition on phytophthora revealed by genome mining.</title>
        <authorList>
            <person name="Wang G."/>
            <person name="Liu Z."/>
            <person name="Lin R."/>
            <person name="Li E."/>
            <person name="Mao Z."/>
            <person name="Ling J."/>
            <person name="Yang Y."/>
            <person name="Yin W.B."/>
            <person name="Xie B."/>
        </authorList>
    </citation>
    <scope>NUCLEOTIDE SEQUENCE [LARGE SCALE GENOMIC DNA]</scope>
    <source>
        <strain evidence="2">170</strain>
    </source>
</reference>
<name>A0A179FKW3_METCM</name>
<sequence length="509" mass="56474">MNQHPLHSQSAHPAPSRKSRVAIIGSGLAGLTTAYLVNHDDLKRYEVTLFEQADSLSLDAASVTVENTKTGNAERVDVPPRSFCRGYYNNLCRMYDYLGIAFQPIRLIWVYTKTSATAQHPGHAPTAEDADAMPGSYFVYGRRLHEMLLLSPSFWGSSFKQILQTFYLAVCHIWFFAACLLLQPLASSPSENSAAAKRLHNCESFGEYLERIRLPRQYVTYYLLPVLSVICSCSHAEMMDFPASDVTAFMMGSFLQRTYVSRGGINKVQSMLSKGIQNIRLNTRVTKVQRVDEGVLVCWESRKGEKVTTSEEIFDRVVLAVSPNVAAAIFSPSKALLSAIPTVPVTTSITAPPSAGISLKHETGPVPSGECSYHSGRPQVMEFRTTFSDKSARSESFHFLPSGMVVRSSPCDLTAESKGKLKVSKFTRTLRTTQSRSTVQRIMRIDKPAYNSELQWENGAGTETWVNGKDNVWITGSWCWDGLVLLEGCVVSAMKVARDFGVSVPWDEE</sequence>
<dbReference type="InterPro" id="IPR002937">
    <property type="entry name" value="Amino_oxidase"/>
</dbReference>
<dbReference type="KEGG" id="pchm:VFPPC_07803"/>
<dbReference type="SUPFAM" id="SSF51905">
    <property type="entry name" value="FAD/NAD(P)-binding domain"/>
    <property type="match status" value="1"/>
</dbReference>
<feature type="domain" description="Amine oxidase" evidence="1">
    <location>
        <begin position="251"/>
        <end position="348"/>
    </location>
</feature>
<organism evidence="2 3">
    <name type="scientific">Pochonia chlamydosporia 170</name>
    <dbReference type="NCBI Taxonomy" id="1380566"/>
    <lineage>
        <taxon>Eukaryota</taxon>
        <taxon>Fungi</taxon>
        <taxon>Dikarya</taxon>
        <taxon>Ascomycota</taxon>
        <taxon>Pezizomycotina</taxon>
        <taxon>Sordariomycetes</taxon>
        <taxon>Hypocreomycetidae</taxon>
        <taxon>Hypocreales</taxon>
        <taxon>Clavicipitaceae</taxon>
        <taxon>Pochonia</taxon>
    </lineage>
</organism>
<dbReference type="OrthoDB" id="5977668at2759"/>
<evidence type="ECO:0000313" key="2">
    <source>
        <dbReference type="EMBL" id="OAQ66222.1"/>
    </source>
</evidence>
<dbReference type="InterPro" id="IPR050464">
    <property type="entry name" value="Zeta_carotene_desat/Oxidored"/>
</dbReference>
<keyword evidence="2" id="KW-0560">Oxidoreductase</keyword>
<dbReference type="InterPro" id="IPR036188">
    <property type="entry name" value="FAD/NAD-bd_sf"/>
</dbReference>
<dbReference type="Proteomes" id="UP000078397">
    <property type="component" value="Unassembled WGS sequence"/>
</dbReference>
<dbReference type="GeneID" id="28850602"/>
<accession>A0A179FKW3</accession>
<dbReference type="Gene3D" id="3.90.660.20">
    <property type="entry name" value="Protoporphyrinogen oxidase, mitochondrial, domain 2"/>
    <property type="match status" value="1"/>
</dbReference>
<dbReference type="Gene3D" id="3.50.50.60">
    <property type="entry name" value="FAD/NAD(P)-binding domain"/>
    <property type="match status" value="2"/>
</dbReference>
<dbReference type="PANTHER" id="PTHR42923">
    <property type="entry name" value="PROTOPORPHYRINOGEN OXIDASE"/>
    <property type="match status" value="1"/>
</dbReference>
<keyword evidence="3" id="KW-1185">Reference proteome</keyword>